<dbReference type="GO" id="GO:0005768">
    <property type="term" value="C:endosome"/>
    <property type="evidence" value="ECO:0007669"/>
    <property type="project" value="TreeGrafter"/>
</dbReference>
<evidence type="ECO:0000256" key="1">
    <source>
        <dbReference type="SAM" id="MobiDB-lite"/>
    </source>
</evidence>
<dbReference type="Proteomes" id="UP000241462">
    <property type="component" value="Unassembled WGS sequence"/>
</dbReference>
<feature type="compositionally biased region" description="Basic and acidic residues" evidence="1">
    <location>
        <begin position="81"/>
        <end position="139"/>
    </location>
</feature>
<evidence type="ECO:0000313" key="2">
    <source>
        <dbReference type="EMBL" id="PSR92056.1"/>
    </source>
</evidence>
<dbReference type="InterPro" id="IPR013640">
    <property type="entry name" value="Vfa1"/>
</dbReference>
<proteinExistence type="predicted"/>
<dbReference type="Pfam" id="PF08432">
    <property type="entry name" value="Vfa1"/>
    <property type="match status" value="1"/>
</dbReference>
<dbReference type="AlphaFoldDB" id="A0A2T3ACS2"/>
<accession>A0A2T3ACS2</accession>
<feature type="region of interest" description="Disordered" evidence="1">
    <location>
        <begin position="81"/>
        <end position="182"/>
    </location>
</feature>
<evidence type="ECO:0000313" key="3">
    <source>
        <dbReference type="Proteomes" id="UP000241462"/>
    </source>
</evidence>
<dbReference type="InParanoid" id="A0A2T3ACS2"/>
<name>A0A2T3ACS2_9PEZI</name>
<dbReference type="PANTHER" id="PTHR28218:SF1">
    <property type="entry name" value="VPS4-ASSOCIATED PROTEIN 1"/>
    <property type="match status" value="1"/>
</dbReference>
<dbReference type="OrthoDB" id="2158714at2759"/>
<dbReference type="GO" id="GO:0007034">
    <property type="term" value="P:vacuolar transport"/>
    <property type="evidence" value="ECO:0007669"/>
    <property type="project" value="TreeGrafter"/>
</dbReference>
<feature type="compositionally biased region" description="Basic and acidic residues" evidence="1">
    <location>
        <begin position="156"/>
        <end position="168"/>
    </location>
</feature>
<protein>
    <submittedName>
        <fullName evidence="2">VPS4-associated protein 1</fullName>
    </submittedName>
</protein>
<reference evidence="2 3" key="1">
    <citation type="journal article" date="2018" name="Mycol. Prog.">
        <title>Coniella lustricola, a new species from submerged detritus.</title>
        <authorList>
            <person name="Raudabaugh D.B."/>
            <person name="Iturriaga T."/>
            <person name="Carver A."/>
            <person name="Mondo S."/>
            <person name="Pangilinan J."/>
            <person name="Lipzen A."/>
            <person name="He G."/>
            <person name="Amirebrahimi M."/>
            <person name="Grigoriev I.V."/>
            <person name="Miller A.N."/>
        </authorList>
    </citation>
    <scope>NUCLEOTIDE SEQUENCE [LARGE SCALE GENOMIC DNA]</scope>
    <source>
        <strain evidence="2 3">B22-T-1</strain>
    </source>
</reference>
<gene>
    <name evidence="2" type="ORF">BD289DRAFT_459854</name>
</gene>
<keyword evidence="3" id="KW-1185">Reference proteome</keyword>
<organism evidence="2 3">
    <name type="scientific">Coniella lustricola</name>
    <dbReference type="NCBI Taxonomy" id="2025994"/>
    <lineage>
        <taxon>Eukaryota</taxon>
        <taxon>Fungi</taxon>
        <taxon>Dikarya</taxon>
        <taxon>Ascomycota</taxon>
        <taxon>Pezizomycotina</taxon>
        <taxon>Sordariomycetes</taxon>
        <taxon>Sordariomycetidae</taxon>
        <taxon>Diaporthales</taxon>
        <taxon>Schizoparmaceae</taxon>
        <taxon>Coniella</taxon>
    </lineage>
</organism>
<dbReference type="PANTHER" id="PTHR28218">
    <property type="entry name" value="VPS4-ASSOCIATED PROTEIN 1"/>
    <property type="match status" value="1"/>
</dbReference>
<dbReference type="EMBL" id="KZ678411">
    <property type="protein sequence ID" value="PSR92056.1"/>
    <property type="molecule type" value="Genomic_DNA"/>
</dbReference>
<sequence length="182" mass="20863">MSTFPNVYTHRKVADTASKSCAICYKLSTSVLITEGKQDFFYVCPSHLKDKGFCTPIVDQAAIDAQKKKDLDDEIARVKKEYEEKQRKKKEKEEGDKSNEKADDKKEASTTDKKDQAKKPDSTSATKEGESTKAEEEPRIFQLHRTFYQNRVTMKRQAEADKRNRERFSNPAFFPSVPKGLP</sequence>